<accession>A0ABS7CD15</accession>
<dbReference type="EC" id="5.1.3.29" evidence="4"/>
<proteinExistence type="predicted"/>
<name>A0ABS7CD15_9BACL</name>
<evidence type="ECO:0000256" key="2">
    <source>
        <dbReference type="ARBA" id="ARBA00023235"/>
    </source>
</evidence>
<dbReference type="EMBL" id="JAHZIK010001364">
    <property type="protein sequence ID" value="MBW7458830.1"/>
    <property type="molecule type" value="Genomic_DNA"/>
</dbReference>
<dbReference type="InterPro" id="IPR007721">
    <property type="entry name" value="RbsD_FucU"/>
</dbReference>
<dbReference type="InterPro" id="IPR023750">
    <property type="entry name" value="RbsD-like_sf"/>
</dbReference>
<dbReference type="NCBIfam" id="NF011949">
    <property type="entry name" value="PRK15420.1"/>
    <property type="match status" value="1"/>
</dbReference>
<dbReference type="Pfam" id="PF05025">
    <property type="entry name" value="RbsD_FucU"/>
    <property type="match status" value="1"/>
</dbReference>
<gene>
    <name evidence="4" type="primary">fucU</name>
    <name evidence="4" type="ORF">K0U00_32770</name>
</gene>
<protein>
    <submittedName>
        <fullName evidence="4">L-fucose mutarotase</fullName>
        <ecNumber evidence="4">5.1.3.29</ecNumber>
    </submittedName>
</protein>
<comment type="caution">
    <text evidence="4">The sequence shown here is derived from an EMBL/GenBank/DDBJ whole genome shotgun (WGS) entry which is preliminary data.</text>
</comment>
<dbReference type="Gene3D" id="3.40.1650.10">
    <property type="entry name" value="RbsD-like domain"/>
    <property type="match status" value="1"/>
</dbReference>
<evidence type="ECO:0000313" key="4">
    <source>
        <dbReference type="EMBL" id="MBW7458830.1"/>
    </source>
</evidence>
<dbReference type="GO" id="GO:0036373">
    <property type="term" value="F:L-fucose mutarotase activity"/>
    <property type="evidence" value="ECO:0007669"/>
    <property type="project" value="UniProtKB-EC"/>
</dbReference>
<sequence>MLKGISKLISPELLKILMEMGHSDEIILADGNFPAASHARRLVRCDGHSIPELLEAIMKLFPLDAYVERPAALMQVVPGDTVETPIWKRYHEIIAPHVNVDNPFEEVERFAFYERAKQAYAIIATGESALYANLILKKGVITDDQN</sequence>
<reference evidence="4 5" key="1">
    <citation type="submission" date="2021-07" db="EMBL/GenBank/DDBJ databases">
        <title>Paenibacillus radiodurans sp. nov., isolated from the southeastern edge of Tengger Desert.</title>
        <authorList>
            <person name="Zhang G."/>
        </authorList>
    </citation>
    <scope>NUCLEOTIDE SEQUENCE [LARGE SCALE GENOMIC DNA]</scope>
    <source>
        <strain evidence="4 5">CCM 7311</strain>
    </source>
</reference>
<evidence type="ECO:0000313" key="5">
    <source>
        <dbReference type="Proteomes" id="UP001519887"/>
    </source>
</evidence>
<comment type="catalytic activity">
    <reaction evidence="1">
        <text>beta-D-ribopyranose = beta-D-ribofuranose</text>
        <dbReference type="Rhea" id="RHEA:25432"/>
        <dbReference type="ChEBI" id="CHEBI:27476"/>
        <dbReference type="ChEBI" id="CHEBI:47002"/>
        <dbReference type="EC" id="5.4.99.62"/>
    </reaction>
</comment>
<dbReference type="SUPFAM" id="SSF102546">
    <property type="entry name" value="RbsD-like"/>
    <property type="match status" value="1"/>
</dbReference>
<dbReference type="RefSeq" id="WP_210037400.1">
    <property type="nucleotide sequence ID" value="NZ_JBHLVU010000004.1"/>
</dbReference>
<dbReference type="InterPro" id="IPR050443">
    <property type="entry name" value="RbsD/FucU_mutarotase"/>
</dbReference>
<organism evidence="4 5">
    <name type="scientific">Paenibacillus sepulcri</name>
    <dbReference type="NCBI Taxonomy" id="359917"/>
    <lineage>
        <taxon>Bacteria</taxon>
        <taxon>Bacillati</taxon>
        <taxon>Bacillota</taxon>
        <taxon>Bacilli</taxon>
        <taxon>Bacillales</taxon>
        <taxon>Paenibacillaceae</taxon>
        <taxon>Paenibacillus</taxon>
    </lineage>
</organism>
<dbReference type="Proteomes" id="UP001519887">
    <property type="component" value="Unassembled WGS sequence"/>
</dbReference>
<keyword evidence="5" id="KW-1185">Reference proteome</keyword>
<evidence type="ECO:0000256" key="1">
    <source>
        <dbReference type="ARBA" id="ARBA00000223"/>
    </source>
</evidence>
<evidence type="ECO:0000256" key="3">
    <source>
        <dbReference type="ARBA" id="ARBA00036324"/>
    </source>
</evidence>
<dbReference type="PANTHER" id="PTHR31690">
    <property type="entry name" value="FUCOSE MUTAROTASE"/>
    <property type="match status" value="1"/>
</dbReference>
<dbReference type="PANTHER" id="PTHR31690:SF4">
    <property type="entry name" value="FUCOSE MUTAROTASE"/>
    <property type="match status" value="1"/>
</dbReference>
<keyword evidence="2 4" id="KW-0413">Isomerase</keyword>
<comment type="catalytic activity">
    <reaction evidence="3">
        <text>alpha-L-fucose = beta-L-fucose</text>
        <dbReference type="Rhea" id="RHEA:25580"/>
        <dbReference type="ChEBI" id="CHEBI:42548"/>
        <dbReference type="ChEBI" id="CHEBI:42589"/>
        <dbReference type="EC" id="5.1.3.29"/>
    </reaction>
</comment>